<evidence type="ECO:0000313" key="1">
    <source>
        <dbReference type="EMBL" id="CEK70223.1"/>
    </source>
</evidence>
<organism evidence="1">
    <name type="scientific">Arion vulgaris</name>
    <dbReference type="NCBI Taxonomy" id="1028688"/>
    <lineage>
        <taxon>Eukaryota</taxon>
        <taxon>Metazoa</taxon>
        <taxon>Spiralia</taxon>
        <taxon>Lophotrochozoa</taxon>
        <taxon>Mollusca</taxon>
        <taxon>Gastropoda</taxon>
        <taxon>Heterobranchia</taxon>
        <taxon>Euthyneura</taxon>
        <taxon>Panpulmonata</taxon>
        <taxon>Eupulmonata</taxon>
        <taxon>Stylommatophora</taxon>
        <taxon>Helicina</taxon>
        <taxon>Arionoidea</taxon>
        <taxon>Arionidae</taxon>
        <taxon>Arion</taxon>
    </lineage>
</organism>
<dbReference type="EMBL" id="HACG01023358">
    <property type="protein sequence ID" value="CEK70223.1"/>
    <property type="molecule type" value="Transcribed_RNA"/>
</dbReference>
<feature type="non-terminal residue" evidence="1">
    <location>
        <position position="1"/>
    </location>
</feature>
<protein>
    <submittedName>
        <fullName evidence="1">Uncharacterized protein</fullName>
    </submittedName>
</protein>
<proteinExistence type="predicted"/>
<reference evidence="1" key="1">
    <citation type="submission" date="2014-12" db="EMBL/GenBank/DDBJ databases">
        <title>Insight into the proteome of Arion vulgaris.</title>
        <authorList>
            <person name="Aradska J."/>
            <person name="Bulat T."/>
            <person name="Smidak R."/>
            <person name="Sarate P."/>
            <person name="Gangsoo J."/>
            <person name="Sialana F."/>
            <person name="Bilban M."/>
            <person name="Lubec G."/>
        </authorList>
    </citation>
    <scope>NUCLEOTIDE SEQUENCE</scope>
    <source>
        <tissue evidence="1">Skin</tissue>
    </source>
</reference>
<accession>A0A0B6ZNT1</accession>
<sequence length="73" mass="8299">LMSSFLNSSLLITPSNLHRHFISVMTTFLHVTPSILHRHIISAVTTFLLSFDVIANYKVLIDHIAEINKLKIN</sequence>
<name>A0A0B6ZNT1_9EUPU</name>
<dbReference type="AlphaFoldDB" id="A0A0B6ZNT1"/>
<gene>
    <name evidence="1" type="primary">ORF73316</name>
</gene>